<dbReference type="KEGG" id="csa:Csal_2150"/>
<evidence type="ECO:0000256" key="1">
    <source>
        <dbReference type="SAM" id="Phobius"/>
    </source>
</evidence>
<protein>
    <recommendedName>
        <fullName evidence="4">Toxin CptA</fullName>
    </recommendedName>
</protein>
<dbReference type="HOGENOM" id="CLU_2259834_0_0_6"/>
<keyword evidence="1" id="KW-1133">Transmembrane helix</keyword>
<name>Q1QVK7_CHRI1</name>
<keyword evidence="3" id="KW-1185">Reference proteome</keyword>
<dbReference type="AlphaFoldDB" id="Q1QVK7"/>
<evidence type="ECO:0000313" key="3">
    <source>
        <dbReference type="Proteomes" id="UP000000239"/>
    </source>
</evidence>
<dbReference type="EMBL" id="CP000285">
    <property type="protein sequence ID" value="ABE59501.1"/>
    <property type="molecule type" value="Genomic_DNA"/>
</dbReference>
<evidence type="ECO:0000313" key="2">
    <source>
        <dbReference type="EMBL" id="ABE59501.1"/>
    </source>
</evidence>
<keyword evidence="1" id="KW-0472">Membrane</keyword>
<gene>
    <name evidence="2" type="ordered locus">Csal_2150</name>
</gene>
<keyword evidence="1" id="KW-0812">Transmembrane</keyword>
<reference evidence="2 3" key="1">
    <citation type="journal article" date="2011" name="Stand. Genomic Sci.">
        <title>Complete genome sequence of the halophilic and highly halotolerant Chromohalobacter salexigens type strain (1H11(T)).</title>
        <authorList>
            <person name="Copeland A."/>
            <person name="O'Connor K."/>
            <person name="Lucas S."/>
            <person name="Lapidus A."/>
            <person name="Berry K.W."/>
            <person name="Detter J.C."/>
            <person name="Del Rio T.G."/>
            <person name="Hammon N."/>
            <person name="Dalin E."/>
            <person name="Tice H."/>
            <person name="Pitluck S."/>
            <person name="Bruce D."/>
            <person name="Goodwin L."/>
            <person name="Han C."/>
            <person name="Tapia R."/>
            <person name="Saunders E."/>
            <person name="Schmutz J."/>
            <person name="Brettin T."/>
            <person name="Larimer F."/>
            <person name="Land M."/>
            <person name="Hauser L."/>
            <person name="Vargas C."/>
            <person name="Nieto J.J."/>
            <person name="Kyrpides N.C."/>
            <person name="Ivanova N."/>
            <person name="Goker M."/>
            <person name="Klenk H.P."/>
            <person name="Csonka L.N."/>
            <person name="Woyke T."/>
        </authorList>
    </citation>
    <scope>NUCLEOTIDE SEQUENCE [LARGE SCALE GENOMIC DNA]</scope>
    <source>
        <strain evidence="3">ATCC BAA-138 / DSM 3043 / CIP 106854 / NCIMB 13768 / 1H11</strain>
    </source>
</reference>
<proteinExistence type="predicted"/>
<sequence length="109" mass="12436">MSGLAVSLGSAWLAGSVMVSGGLLMGRWWCGQRRWELRESVEGRHATWQWRRPGESWQVVHPAPVRVGAWLIGLRIGHRTLWLWPDSASATSRRLLRVRLLASMPQVRR</sequence>
<organism evidence="2 3">
    <name type="scientific">Chromohalobacter israelensis (strain ATCC BAA-138 / DSM 3043 / CIP 106854 / NCIMB 13768 / 1H11)</name>
    <name type="common">Chromohalobacter salexigens</name>
    <dbReference type="NCBI Taxonomy" id="290398"/>
    <lineage>
        <taxon>Bacteria</taxon>
        <taxon>Pseudomonadati</taxon>
        <taxon>Pseudomonadota</taxon>
        <taxon>Gammaproteobacteria</taxon>
        <taxon>Oceanospirillales</taxon>
        <taxon>Halomonadaceae</taxon>
        <taxon>Chromohalobacter</taxon>
    </lineage>
</organism>
<dbReference type="Proteomes" id="UP000000239">
    <property type="component" value="Chromosome"/>
</dbReference>
<evidence type="ECO:0008006" key="4">
    <source>
        <dbReference type="Google" id="ProtNLM"/>
    </source>
</evidence>
<dbReference type="OrthoDB" id="6183803at2"/>
<accession>Q1QVK7</accession>
<dbReference type="STRING" id="290398.Csal_2150"/>
<feature type="transmembrane region" description="Helical" evidence="1">
    <location>
        <begin position="12"/>
        <end position="30"/>
    </location>
</feature>